<reference evidence="3 4" key="1">
    <citation type="submission" date="2016-10" db="EMBL/GenBank/DDBJ databases">
        <authorList>
            <person name="de Groot N.N."/>
        </authorList>
    </citation>
    <scope>NUCLEOTIDE SEQUENCE [LARGE SCALE GENOMIC DNA]</scope>
    <source>
        <strain evidence="3 4">DSM 44149</strain>
    </source>
</reference>
<dbReference type="RefSeq" id="WP_030430300.1">
    <property type="nucleotide sequence ID" value="NZ_JOEF01000011.1"/>
</dbReference>
<organism evidence="3 4">
    <name type="scientific">Allokutzneria albata</name>
    <name type="common">Kibdelosporangium albatum</name>
    <dbReference type="NCBI Taxonomy" id="211114"/>
    <lineage>
        <taxon>Bacteria</taxon>
        <taxon>Bacillati</taxon>
        <taxon>Actinomycetota</taxon>
        <taxon>Actinomycetes</taxon>
        <taxon>Pseudonocardiales</taxon>
        <taxon>Pseudonocardiaceae</taxon>
        <taxon>Allokutzneria</taxon>
    </lineage>
</organism>
<dbReference type="STRING" id="211114.SAMN04489726_0690"/>
<evidence type="ECO:0000259" key="2">
    <source>
        <dbReference type="Pfam" id="PF06889"/>
    </source>
</evidence>
<feature type="compositionally biased region" description="Acidic residues" evidence="1">
    <location>
        <begin position="1"/>
        <end position="10"/>
    </location>
</feature>
<dbReference type="Proteomes" id="UP000183376">
    <property type="component" value="Chromosome I"/>
</dbReference>
<dbReference type="AlphaFoldDB" id="A0A1G9RUF9"/>
<accession>A0A1G9RUF9</accession>
<dbReference type="OrthoDB" id="4322331at2"/>
<dbReference type="EMBL" id="LT629701">
    <property type="protein sequence ID" value="SDM26813.1"/>
    <property type="molecule type" value="Genomic_DNA"/>
</dbReference>
<evidence type="ECO:0000313" key="4">
    <source>
        <dbReference type="Proteomes" id="UP000183376"/>
    </source>
</evidence>
<dbReference type="Pfam" id="PF06889">
    <property type="entry name" value="DUF1266"/>
    <property type="match status" value="1"/>
</dbReference>
<name>A0A1G9RUF9_ALLAB</name>
<feature type="domain" description="DUF1266" evidence="2">
    <location>
        <begin position="208"/>
        <end position="384"/>
    </location>
</feature>
<evidence type="ECO:0000313" key="3">
    <source>
        <dbReference type="EMBL" id="SDM26813.1"/>
    </source>
</evidence>
<protein>
    <recommendedName>
        <fullName evidence="2">DUF1266 domain-containing protein</fullName>
    </recommendedName>
</protein>
<keyword evidence="4" id="KW-1185">Reference proteome</keyword>
<evidence type="ECO:0000256" key="1">
    <source>
        <dbReference type="SAM" id="MobiDB-lite"/>
    </source>
</evidence>
<dbReference type="InterPro" id="IPR009677">
    <property type="entry name" value="DUF1266"/>
</dbReference>
<proteinExistence type="predicted"/>
<feature type="region of interest" description="Disordered" evidence="1">
    <location>
        <begin position="1"/>
        <end position="27"/>
    </location>
</feature>
<gene>
    <name evidence="3" type="ORF">SAMN04489726_0690</name>
</gene>
<dbReference type="eggNOG" id="ENOG5032VZH">
    <property type="taxonomic scope" value="Bacteria"/>
</dbReference>
<sequence>MTPEETDDHDEVLPAIEPPSDVSPWTAPTDVEQFLYEHRDDEDPTEALRLLARTGLYHPIAITATSPDIRERRPLTQALATGQTVAIVYTEGVLPRPHPHVVYEFATLGALSVICPPEVDVLAINPRTPCELYVSAADVERDTWWEMSEELFDPEGSHNRVVTRRSNAAEPGPLLHGLACGAHLCFGNGDPWNTLDWHGAGYSSEVERLAEWWGVHDRADWLDVQQRLVEREVSPWYWDFVLGTRNHVDAEAWRQRVATENPVLTELVGKVLRYEARFRADGLLPADGYVRSVAAWDFGRASQMARWGYGARYASRAEMEQALLRTAEASRAVYRSWAEFSAAYILGRCLHFDEEEFGTWYTDVLEAHHALMAAPNSPWRTVPFR</sequence>